<evidence type="ECO:0000313" key="2">
    <source>
        <dbReference type="Proteomes" id="UP000317940"/>
    </source>
</evidence>
<keyword evidence="2" id="KW-1185">Reference proteome</keyword>
<protein>
    <recommendedName>
        <fullName evidence="3">Polyprenyl synthetase</fullName>
    </recommendedName>
</protein>
<reference evidence="1 2" key="1">
    <citation type="submission" date="2019-06" db="EMBL/GenBank/DDBJ databases">
        <title>Sequencing the genomes of 1000 actinobacteria strains.</title>
        <authorList>
            <person name="Klenk H.-P."/>
        </authorList>
    </citation>
    <scope>NUCLEOTIDE SEQUENCE [LARGE SCALE GENOMIC DNA]</scope>
    <source>
        <strain evidence="1 2">DSM 44826</strain>
    </source>
</reference>
<dbReference type="Proteomes" id="UP000317940">
    <property type="component" value="Unassembled WGS sequence"/>
</dbReference>
<dbReference type="EMBL" id="VIWT01000001">
    <property type="protein sequence ID" value="TWF96940.1"/>
    <property type="molecule type" value="Genomic_DNA"/>
</dbReference>
<name>A0A561UC56_9ACTN</name>
<comment type="caution">
    <text evidence="1">The sequence shown here is derived from an EMBL/GenBank/DDBJ whole genome shotgun (WGS) entry which is preliminary data.</text>
</comment>
<organism evidence="1 2">
    <name type="scientific">Kitasatospora viridis</name>
    <dbReference type="NCBI Taxonomy" id="281105"/>
    <lineage>
        <taxon>Bacteria</taxon>
        <taxon>Bacillati</taxon>
        <taxon>Actinomycetota</taxon>
        <taxon>Actinomycetes</taxon>
        <taxon>Kitasatosporales</taxon>
        <taxon>Streptomycetaceae</taxon>
        <taxon>Kitasatospora</taxon>
    </lineage>
</organism>
<evidence type="ECO:0000313" key="1">
    <source>
        <dbReference type="EMBL" id="TWF96940.1"/>
    </source>
</evidence>
<dbReference type="AlphaFoldDB" id="A0A561UC56"/>
<dbReference type="RefSeq" id="WP_145903229.1">
    <property type="nucleotide sequence ID" value="NZ_BAAAMZ010000034.1"/>
</dbReference>
<accession>A0A561UC56</accession>
<evidence type="ECO:0008006" key="3">
    <source>
        <dbReference type="Google" id="ProtNLM"/>
    </source>
</evidence>
<proteinExistence type="predicted"/>
<sequence length="91" mass="9766">MTTDDEGGRDPLYAVAGLADLALDRAGAALRGLRGLLGRSDLAELARDGQDELTARGRLLVQRHAATPEAHLELLARRAAARTDHARRDDV</sequence>
<gene>
    <name evidence="1" type="ORF">FHX73_11714</name>
</gene>